<evidence type="ECO:0000313" key="1">
    <source>
        <dbReference type="EMBL" id="OJA11108.1"/>
    </source>
</evidence>
<evidence type="ECO:0000313" key="2">
    <source>
        <dbReference type="Proteomes" id="UP000183567"/>
    </source>
</evidence>
<dbReference type="AlphaFoldDB" id="A0A1J8QH99"/>
<protein>
    <submittedName>
        <fullName evidence="1">Uncharacterized protein</fullName>
    </submittedName>
</protein>
<gene>
    <name evidence="1" type="ORF">AZE42_11750</name>
</gene>
<comment type="caution">
    <text evidence="1">The sequence shown here is derived from an EMBL/GenBank/DDBJ whole genome shotgun (WGS) entry which is preliminary data.</text>
</comment>
<dbReference type="EMBL" id="LVVM01005226">
    <property type="protein sequence ID" value="OJA11108.1"/>
    <property type="molecule type" value="Genomic_DNA"/>
</dbReference>
<keyword evidence="2" id="KW-1185">Reference proteome</keyword>
<dbReference type="Proteomes" id="UP000183567">
    <property type="component" value="Unassembled WGS sequence"/>
</dbReference>
<name>A0A1J8QH99_9AGAM</name>
<proteinExistence type="predicted"/>
<accession>A0A1J8QH99</accession>
<organism evidence="1 2">
    <name type="scientific">Rhizopogon vesiculosus</name>
    <dbReference type="NCBI Taxonomy" id="180088"/>
    <lineage>
        <taxon>Eukaryota</taxon>
        <taxon>Fungi</taxon>
        <taxon>Dikarya</taxon>
        <taxon>Basidiomycota</taxon>
        <taxon>Agaricomycotina</taxon>
        <taxon>Agaricomycetes</taxon>
        <taxon>Agaricomycetidae</taxon>
        <taxon>Boletales</taxon>
        <taxon>Suillineae</taxon>
        <taxon>Rhizopogonaceae</taxon>
        <taxon>Rhizopogon</taxon>
    </lineage>
</organism>
<reference evidence="1 2" key="1">
    <citation type="submission" date="2016-03" db="EMBL/GenBank/DDBJ databases">
        <title>Comparative genomics of the ectomycorrhizal sister species Rhizopogon vinicolor and Rhizopogon vesiculosus (Basidiomycota: Boletales) reveals a divergence of the mating type B locus.</title>
        <authorList>
            <person name="Mujic A.B."/>
            <person name="Kuo A."/>
            <person name="Tritt A."/>
            <person name="Lipzen A."/>
            <person name="Chen C."/>
            <person name="Johnson J."/>
            <person name="Sharma A."/>
            <person name="Barry K."/>
            <person name="Grigoriev I.V."/>
            <person name="Spatafora J.W."/>
        </authorList>
    </citation>
    <scope>NUCLEOTIDE SEQUENCE [LARGE SCALE GENOMIC DNA]</scope>
    <source>
        <strain evidence="1 2">AM-OR11-056</strain>
    </source>
</reference>
<sequence length="16" mass="1693">MELSTTISAHCSALQT</sequence>